<evidence type="ECO:0000256" key="5">
    <source>
        <dbReference type="ARBA" id="ARBA00022723"/>
    </source>
</evidence>
<dbReference type="Gene3D" id="1.10.3090.10">
    <property type="entry name" value="cca-adding enzyme, domain 2"/>
    <property type="match status" value="1"/>
</dbReference>
<comment type="similarity">
    <text evidence="9">Belongs to the tRNA nucleotidyltransferase/poly(A) polymerase family.</text>
</comment>
<keyword evidence="3" id="KW-0819">tRNA processing</keyword>
<evidence type="ECO:0000313" key="13">
    <source>
        <dbReference type="EMBL" id="PJK17752.1"/>
    </source>
</evidence>
<evidence type="ECO:0000256" key="3">
    <source>
        <dbReference type="ARBA" id="ARBA00022694"/>
    </source>
</evidence>
<dbReference type="Proteomes" id="UP000228680">
    <property type="component" value="Unassembled WGS sequence"/>
</dbReference>
<comment type="cofactor">
    <cofactor evidence="1">
        <name>Mg(2+)</name>
        <dbReference type="ChEBI" id="CHEBI:18420"/>
    </cofactor>
</comment>
<dbReference type="SUPFAM" id="SSF81301">
    <property type="entry name" value="Nucleotidyltransferase"/>
    <property type="match status" value="1"/>
</dbReference>
<gene>
    <name evidence="13" type="ORF">CQS04_02420</name>
</gene>
<evidence type="ECO:0000256" key="1">
    <source>
        <dbReference type="ARBA" id="ARBA00001946"/>
    </source>
</evidence>
<dbReference type="InterPro" id="IPR043519">
    <property type="entry name" value="NT_sf"/>
</dbReference>
<dbReference type="Pfam" id="PF01743">
    <property type="entry name" value="PolyA_pol"/>
    <property type="match status" value="1"/>
</dbReference>
<keyword evidence="4" id="KW-0548">Nucleotidyltransferase</keyword>
<protein>
    <submittedName>
        <fullName evidence="13">CCA tRNA nucleotidyltransferase</fullName>
    </submittedName>
</protein>
<keyword evidence="14" id="KW-1185">Reference proteome</keyword>
<dbReference type="Pfam" id="PF12627">
    <property type="entry name" value="PolyA_pol_RNAbd"/>
    <property type="match status" value="1"/>
</dbReference>
<keyword evidence="8 9" id="KW-0694">RNA-binding</keyword>
<evidence type="ECO:0000259" key="12">
    <source>
        <dbReference type="Pfam" id="PF13735"/>
    </source>
</evidence>
<evidence type="ECO:0000256" key="7">
    <source>
        <dbReference type="ARBA" id="ARBA00022842"/>
    </source>
</evidence>
<organism evidence="13 14">
    <name type="scientific">Chryseomicrobium excrementi</name>
    <dbReference type="NCBI Taxonomy" id="2041346"/>
    <lineage>
        <taxon>Bacteria</taxon>
        <taxon>Bacillati</taxon>
        <taxon>Bacillota</taxon>
        <taxon>Bacilli</taxon>
        <taxon>Bacillales</taxon>
        <taxon>Caryophanaceae</taxon>
        <taxon>Chryseomicrobium</taxon>
    </lineage>
</organism>
<feature type="domain" description="Poly A polymerase head" evidence="10">
    <location>
        <begin position="22"/>
        <end position="142"/>
    </location>
</feature>
<dbReference type="InterPro" id="IPR032828">
    <property type="entry name" value="PolyA_RNA-bd"/>
</dbReference>
<dbReference type="Pfam" id="PF13735">
    <property type="entry name" value="tRNA_NucTran2_2"/>
    <property type="match status" value="1"/>
</dbReference>
<accession>A0A2M9F2R1</accession>
<dbReference type="PANTHER" id="PTHR46173">
    <property type="entry name" value="CCA TRNA NUCLEOTIDYLTRANSFERASE 1, MITOCHONDRIAL"/>
    <property type="match status" value="1"/>
</dbReference>
<evidence type="ECO:0000259" key="11">
    <source>
        <dbReference type="Pfam" id="PF12627"/>
    </source>
</evidence>
<feature type="domain" description="CCA-adding enzyme C-terminal" evidence="12">
    <location>
        <begin position="313"/>
        <end position="376"/>
    </location>
</feature>
<evidence type="ECO:0000256" key="8">
    <source>
        <dbReference type="ARBA" id="ARBA00022884"/>
    </source>
</evidence>
<proteinExistence type="inferred from homology"/>
<keyword evidence="5" id="KW-0479">Metal-binding</keyword>
<dbReference type="GO" id="GO:0008033">
    <property type="term" value="P:tRNA processing"/>
    <property type="evidence" value="ECO:0007669"/>
    <property type="project" value="UniProtKB-KW"/>
</dbReference>
<evidence type="ECO:0000256" key="2">
    <source>
        <dbReference type="ARBA" id="ARBA00022679"/>
    </source>
</evidence>
<reference evidence="13 14" key="1">
    <citation type="submission" date="2017-10" db="EMBL/GenBank/DDBJ databases">
        <title>Draft genome of Chryseomicrobium casticus sp. nov.</title>
        <authorList>
            <person name="Chakraborty R."/>
            <person name="Saha T."/>
        </authorList>
    </citation>
    <scope>NUCLEOTIDE SEQUENCE [LARGE SCALE GENOMIC DNA]</scope>
    <source>
        <strain evidence="13 14">ET03</strain>
    </source>
</reference>
<evidence type="ECO:0000259" key="10">
    <source>
        <dbReference type="Pfam" id="PF01743"/>
    </source>
</evidence>
<evidence type="ECO:0000313" key="14">
    <source>
        <dbReference type="Proteomes" id="UP000228680"/>
    </source>
</evidence>
<dbReference type="Gene3D" id="1.10.246.80">
    <property type="match status" value="1"/>
</dbReference>
<evidence type="ECO:0000256" key="4">
    <source>
        <dbReference type="ARBA" id="ARBA00022695"/>
    </source>
</evidence>
<evidence type="ECO:0000256" key="9">
    <source>
        <dbReference type="RuleBase" id="RU003953"/>
    </source>
</evidence>
<dbReference type="AlphaFoldDB" id="A0A2M9F2R1"/>
<dbReference type="GO" id="GO:0016779">
    <property type="term" value="F:nucleotidyltransferase activity"/>
    <property type="evidence" value="ECO:0007669"/>
    <property type="project" value="UniProtKB-KW"/>
</dbReference>
<comment type="caution">
    <text evidence="13">The sequence shown here is derived from an EMBL/GenBank/DDBJ whole genome shotgun (WGS) entry which is preliminary data.</text>
</comment>
<dbReference type="SUPFAM" id="SSF81891">
    <property type="entry name" value="Poly A polymerase C-terminal region-like"/>
    <property type="match status" value="1"/>
</dbReference>
<dbReference type="PANTHER" id="PTHR46173:SF1">
    <property type="entry name" value="CCA TRNA NUCLEOTIDYLTRANSFERASE 1, MITOCHONDRIAL"/>
    <property type="match status" value="1"/>
</dbReference>
<dbReference type="InterPro" id="IPR002646">
    <property type="entry name" value="PolA_pol_head_dom"/>
</dbReference>
<dbReference type="GO" id="GO:0000049">
    <property type="term" value="F:tRNA binding"/>
    <property type="evidence" value="ECO:0007669"/>
    <property type="project" value="TreeGrafter"/>
</dbReference>
<sequence length="381" mass="43917">MKTRWPNAFAVLSKLEHAGYQAYVVGGAVRDHLLGLLIKDIDITTDASPQEVMRLFSKTFATGIEHGTVTVVENGEAIEVTTFRVESHYIDHRRPDKVTFVRNLEEDLARRDYTINAMALSRRDELLDCFGGQEDLFNQKIRAVGTATERYEEDALRILRGIRLSGQLDFQIERITWEAMVAKSHLLQHIAKERIKQEIGRIWAFTNPEISLASLRNTCFLNVLPGNYQSLPEKQKPSLSERHGWAWFHYFQKVPYTFPYSNAEKRLQSEVKQTMSMLRQMGWTYEAILNSSDEALEVCFEILGNVAPFPSLQAMRRWAVSSPLRNSSDLEISGKQLMELVKRPAGPWIKEVNRELSKRIVCGELQNDYSELEKWVKKHVQ</sequence>
<keyword evidence="6" id="KW-0547">Nucleotide-binding</keyword>
<dbReference type="OrthoDB" id="9805698at2"/>
<keyword evidence="2 9" id="KW-0808">Transferase</keyword>
<name>A0A2M9F2R1_9BACL</name>
<dbReference type="RefSeq" id="WP_100352609.1">
    <property type="nucleotide sequence ID" value="NZ_PCGR01000001.1"/>
</dbReference>
<dbReference type="EMBL" id="PCGR01000001">
    <property type="protein sequence ID" value="PJK17752.1"/>
    <property type="molecule type" value="Genomic_DNA"/>
</dbReference>
<dbReference type="CDD" id="cd05398">
    <property type="entry name" value="NT_ClassII-CCAase"/>
    <property type="match status" value="1"/>
</dbReference>
<evidence type="ECO:0000256" key="6">
    <source>
        <dbReference type="ARBA" id="ARBA00022741"/>
    </source>
</evidence>
<dbReference type="GO" id="GO:0046872">
    <property type="term" value="F:metal ion binding"/>
    <property type="evidence" value="ECO:0007669"/>
    <property type="project" value="UniProtKB-KW"/>
</dbReference>
<dbReference type="InterPro" id="IPR032810">
    <property type="entry name" value="CCA-adding_enz_C"/>
</dbReference>
<dbReference type="NCBIfam" id="NF009814">
    <property type="entry name" value="PRK13299.1"/>
    <property type="match status" value="1"/>
</dbReference>
<keyword evidence="7" id="KW-0460">Magnesium</keyword>
<feature type="domain" description="tRNA nucleotidyltransferase/poly(A) polymerase RNA and SrmB- binding" evidence="11">
    <location>
        <begin position="169"/>
        <end position="224"/>
    </location>
</feature>
<dbReference type="InterPro" id="IPR050264">
    <property type="entry name" value="Bact_CCA-adding_enz_type3_sf"/>
</dbReference>
<dbReference type="GO" id="GO:0000166">
    <property type="term" value="F:nucleotide binding"/>
    <property type="evidence" value="ECO:0007669"/>
    <property type="project" value="UniProtKB-KW"/>
</dbReference>
<dbReference type="Gene3D" id="3.30.460.10">
    <property type="entry name" value="Beta Polymerase, domain 2"/>
    <property type="match status" value="1"/>
</dbReference>